<dbReference type="CDD" id="cd06223">
    <property type="entry name" value="PRTases_typeI"/>
    <property type="match status" value="1"/>
</dbReference>
<comment type="caution">
    <text evidence="3">The sequence shown here is derived from an EMBL/GenBank/DDBJ whole genome shotgun (WGS) entry which is preliminary data.</text>
</comment>
<dbReference type="InterPro" id="IPR000836">
    <property type="entry name" value="PRTase_dom"/>
</dbReference>
<name>A0ABQ3W1V2_9LACO</name>
<evidence type="ECO:0000256" key="1">
    <source>
        <dbReference type="ARBA" id="ARBA00008007"/>
    </source>
</evidence>
<dbReference type="PANTHER" id="PTHR47505:SF1">
    <property type="entry name" value="DNA UTILIZATION PROTEIN YHGH"/>
    <property type="match status" value="1"/>
</dbReference>
<dbReference type="Proteomes" id="UP000604765">
    <property type="component" value="Unassembled WGS sequence"/>
</dbReference>
<dbReference type="InterPro" id="IPR029057">
    <property type="entry name" value="PRTase-like"/>
</dbReference>
<proteinExistence type="inferred from homology"/>
<dbReference type="SUPFAM" id="SSF53271">
    <property type="entry name" value="PRTase-like"/>
    <property type="match status" value="1"/>
</dbReference>
<evidence type="ECO:0000259" key="2">
    <source>
        <dbReference type="Pfam" id="PF00156"/>
    </source>
</evidence>
<gene>
    <name evidence="3" type="ORF">YK48G_25970</name>
</gene>
<comment type="similarity">
    <text evidence="1">Belongs to the ComF/GntX family.</text>
</comment>
<evidence type="ECO:0000313" key="4">
    <source>
        <dbReference type="Proteomes" id="UP000604765"/>
    </source>
</evidence>
<reference evidence="3 4" key="1">
    <citation type="journal article" date="2021" name="Int. J. Syst. Evol. Microbiol.">
        <title>Lentilactobacillus fungorum sp. nov., isolated from spent mushroom substrates.</title>
        <authorList>
            <person name="Tohno M."/>
            <person name="Tanizawa Y."/>
            <person name="Kojima Y."/>
            <person name="Sakamoto M."/>
            <person name="Ohkuma M."/>
            <person name="Kobayashi H."/>
        </authorList>
    </citation>
    <scope>NUCLEOTIDE SEQUENCE [LARGE SCALE GENOMIC DNA]</scope>
    <source>
        <strain evidence="3 4">YK48G</strain>
    </source>
</reference>
<keyword evidence="4" id="KW-1185">Reference proteome</keyword>
<accession>A0ABQ3W1V2</accession>
<dbReference type="Pfam" id="PF00156">
    <property type="entry name" value="Pribosyltran"/>
    <property type="match status" value="1"/>
</dbReference>
<evidence type="ECO:0000313" key="3">
    <source>
        <dbReference type="EMBL" id="GHP15172.1"/>
    </source>
</evidence>
<dbReference type="PANTHER" id="PTHR47505">
    <property type="entry name" value="DNA UTILIZATION PROTEIN YHGH"/>
    <property type="match status" value="1"/>
</dbReference>
<protein>
    <recommendedName>
        <fullName evidence="2">Phosphoribosyltransferase domain-containing protein</fullName>
    </recommendedName>
</protein>
<dbReference type="EMBL" id="BNJR01000021">
    <property type="protein sequence ID" value="GHP15172.1"/>
    <property type="molecule type" value="Genomic_DNA"/>
</dbReference>
<organism evidence="3 4">
    <name type="scientific">Lentilactobacillus fungorum</name>
    <dbReference type="NCBI Taxonomy" id="2201250"/>
    <lineage>
        <taxon>Bacteria</taxon>
        <taxon>Bacillati</taxon>
        <taxon>Bacillota</taxon>
        <taxon>Bacilli</taxon>
        <taxon>Lactobacillales</taxon>
        <taxon>Lactobacillaceae</taxon>
        <taxon>Lentilactobacillus</taxon>
    </lineage>
</organism>
<feature type="domain" description="Phosphoribosyltransferase" evidence="2">
    <location>
        <begin position="60"/>
        <end position="125"/>
    </location>
</feature>
<dbReference type="Gene3D" id="3.40.50.2020">
    <property type="match status" value="1"/>
</dbReference>
<sequence length="127" mass="13909">MRWVFMTEMKVAVTRTKRLVVPIPVTEATMAIRGFNQVVGLIDNCRFVNALTPVAATKESNQSAKSRADRLLLDQPFKLVSGMEATVKDAKIVIVDDVYTTGTTIRHAARLLYQAGATSVTGITLAR</sequence>
<dbReference type="InterPro" id="IPR051910">
    <property type="entry name" value="ComF/GntX_DNA_util-trans"/>
</dbReference>